<feature type="region of interest" description="Disordered" evidence="1">
    <location>
        <begin position="190"/>
        <end position="211"/>
    </location>
</feature>
<evidence type="ECO:0000256" key="1">
    <source>
        <dbReference type="SAM" id="MobiDB-lite"/>
    </source>
</evidence>
<name>A0ABW0A5I2_9ACTN</name>
<sequence>MPAAPAAAPPKSYAPPARQRGYITAMRRIAASREPGAPVRVYLGAPPLIAERDNWDDRVKAVRTRLPRGIDLLTYGTAFAGGEDYAERWEKFAQGLDGLVLIAPQKKPGGKVYRLGPTARDELRTVVAAGKPVLLFARTYGLVPVVDCLPNRVGPPHRPRTKLAVPEGWDAKTPPPTLEAALAALRPKAGDAVEPPTHPAHLLNPFAVTTS</sequence>
<evidence type="ECO:0000313" key="3">
    <source>
        <dbReference type="Proteomes" id="UP001596222"/>
    </source>
</evidence>
<comment type="caution">
    <text evidence="2">The sequence shown here is derived from an EMBL/GenBank/DDBJ whole genome shotgun (WGS) entry which is preliminary data.</text>
</comment>
<organism evidence="2 3">
    <name type="scientific">Streptomyces aureoversilis</name>
    <dbReference type="NCBI Taxonomy" id="67277"/>
    <lineage>
        <taxon>Bacteria</taxon>
        <taxon>Bacillati</taxon>
        <taxon>Actinomycetota</taxon>
        <taxon>Actinomycetes</taxon>
        <taxon>Kitasatosporales</taxon>
        <taxon>Streptomycetaceae</taxon>
        <taxon>Streptomyces</taxon>
    </lineage>
</organism>
<dbReference type="Proteomes" id="UP001596222">
    <property type="component" value="Unassembled WGS sequence"/>
</dbReference>
<proteinExistence type="predicted"/>
<keyword evidence="3" id="KW-1185">Reference proteome</keyword>
<reference evidence="3" key="1">
    <citation type="journal article" date="2019" name="Int. J. Syst. Evol. Microbiol.">
        <title>The Global Catalogue of Microorganisms (GCM) 10K type strain sequencing project: providing services to taxonomists for standard genome sequencing and annotation.</title>
        <authorList>
            <consortium name="The Broad Institute Genomics Platform"/>
            <consortium name="The Broad Institute Genome Sequencing Center for Infectious Disease"/>
            <person name="Wu L."/>
            <person name="Ma J."/>
        </authorList>
    </citation>
    <scope>NUCLEOTIDE SEQUENCE [LARGE SCALE GENOMIC DNA]</scope>
    <source>
        <strain evidence="3">CGMCC 4.1641</strain>
    </source>
</reference>
<evidence type="ECO:0000313" key="2">
    <source>
        <dbReference type="EMBL" id="MFC5149006.1"/>
    </source>
</evidence>
<gene>
    <name evidence="2" type="ORF">ACFPP6_30510</name>
</gene>
<dbReference type="EMBL" id="JBHSKJ010000022">
    <property type="protein sequence ID" value="MFC5149006.1"/>
    <property type="molecule type" value="Genomic_DNA"/>
</dbReference>
<protein>
    <submittedName>
        <fullName evidence="2">Uncharacterized protein</fullName>
    </submittedName>
</protein>
<dbReference type="RefSeq" id="WP_382049305.1">
    <property type="nucleotide sequence ID" value="NZ_JBHSKJ010000022.1"/>
</dbReference>
<accession>A0ABW0A5I2</accession>